<keyword evidence="3" id="KW-1003">Cell membrane</keyword>
<reference evidence="9 10" key="1">
    <citation type="submission" date="2017-04" db="EMBL/GenBank/DDBJ databases">
        <authorList>
            <person name="Veseli I.A."/>
            <person name="Tang C."/>
            <person name="Pombert J.-F."/>
        </authorList>
    </citation>
    <scope>NUCLEOTIDE SEQUENCE [LARGE SCALE GENOMIC DNA]</scope>
    <source>
        <strain evidence="9 10">ATCC 700373</strain>
    </source>
</reference>
<dbReference type="InterPro" id="IPR003004">
    <property type="entry name" value="GspF/PilC"/>
</dbReference>
<dbReference type="GO" id="GO:0005886">
    <property type="term" value="C:plasma membrane"/>
    <property type="evidence" value="ECO:0007669"/>
    <property type="project" value="UniProtKB-SubCell"/>
</dbReference>
<evidence type="ECO:0000256" key="6">
    <source>
        <dbReference type="ARBA" id="ARBA00023136"/>
    </source>
</evidence>
<feature type="transmembrane region" description="Helical" evidence="7">
    <location>
        <begin position="171"/>
        <end position="189"/>
    </location>
</feature>
<protein>
    <submittedName>
        <fullName evidence="9">Competence protein ComGB</fullName>
    </submittedName>
</protein>
<feature type="transmembrane region" description="Helical" evidence="7">
    <location>
        <begin position="121"/>
        <end position="143"/>
    </location>
</feature>
<evidence type="ECO:0000256" key="5">
    <source>
        <dbReference type="ARBA" id="ARBA00022989"/>
    </source>
</evidence>
<feature type="transmembrane region" description="Helical" evidence="7">
    <location>
        <begin position="326"/>
        <end position="347"/>
    </location>
</feature>
<keyword evidence="10" id="KW-1185">Reference proteome</keyword>
<feature type="domain" description="Type II secretion system protein GspF" evidence="8">
    <location>
        <begin position="224"/>
        <end position="345"/>
    </location>
</feature>
<dbReference type="InterPro" id="IPR047692">
    <property type="entry name" value="T4P_ComGB"/>
</dbReference>
<dbReference type="KEGG" id="slz:B5P37_00045"/>
<dbReference type="PANTHER" id="PTHR30012:SF0">
    <property type="entry name" value="TYPE II SECRETION SYSTEM PROTEIN F-RELATED"/>
    <property type="match status" value="1"/>
</dbReference>
<comment type="similarity">
    <text evidence="2">Belongs to the GSP F family.</text>
</comment>
<dbReference type="EMBL" id="CP020773">
    <property type="protein sequence ID" value="ARJ49849.1"/>
    <property type="molecule type" value="Genomic_DNA"/>
</dbReference>
<keyword evidence="4 7" id="KW-0812">Transmembrane</keyword>
<dbReference type="Pfam" id="PF00482">
    <property type="entry name" value="T2SSF"/>
    <property type="match status" value="2"/>
</dbReference>
<evidence type="ECO:0000259" key="8">
    <source>
        <dbReference type="Pfam" id="PF00482"/>
    </source>
</evidence>
<comment type="subcellular location">
    <subcellularLocation>
        <location evidence="1">Cell membrane</location>
        <topology evidence="1">Multi-pass membrane protein</topology>
    </subcellularLocation>
</comment>
<proteinExistence type="inferred from homology"/>
<feature type="domain" description="Type II secretion system protein GspF" evidence="8">
    <location>
        <begin position="29"/>
        <end position="138"/>
    </location>
</feature>
<dbReference type="NCBIfam" id="NF041012">
    <property type="entry name" value="T4P_ComGB"/>
    <property type="match status" value="1"/>
</dbReference>
<evidence type="ECO:0000256" key="1">
    <source>
        <dbReference type="ARBA" id="ARBA00004651"/>
    </source>
</evidence>
<dbReference type="InterPro" id="IPR042094">
    <property type="entry name" value="T2SS_GspF_sf"/>
</dbReference>
<evidence type="ECO:0000256" key="7">
    <source>
        <dbReference type="SAM" id="Phobius"/>
    </source>
</evidence>
<sequence>MKRIYENIQFRRTLKQLHAHHLLIMLRLYQLLIHGFTFAEAIMFIYEQLNLNQPQFEQHLQAKLKMGANCYEIFSLFGYPSTILMQIYFAEKYGSLPETLKLCHQFYTKNRQLKQQLIKAIQYPLVLIIIFIALIVTLNQTIMPQFEQMYDSMQIKQSMLQRFMKRFIENFPQFFFISLCLLTALYYFLSSRLKRLPMHQQIQYLIRIPIFNKYYKLFTTYHMTNQFVLFFRNGITLNDIVSIYLNQQANLFLQYVGFTLQTQLQKGESFTQILTDLHCFETQFISYIKQGEKRDKLDIELEIYSSFLLDRIEGFIQRHIKWIQPIMFIFIGMLVLSVYLIMMLPVFEMIQTIKE</sequence>
<dbReference type="AlphaFoldDB" id="A0AAC9RQT2"/>
<dbReference type="Gene3D" id="1.20.81.30">
    <property type="entry name" value="Type II secretion system (T2SS), domain F"/>
    <property type="match status" value="2"/>
</dbReference>
<dbReference type="PRINTS" id="PR00812">
    <property type="entry name" value="BCTERIALGSPF"/>
</dbReference>
<evidence type="ECO:0000313" key="9">
    <source>
        <dbReference type="EMBL" id="ARJ49849.1"/>
    </source>
</evidence>
<name>A0AAC9RQT2_9STAP</name>
<dbReference type="Proteomes" id="UP000242864">
    <property type="component" value="Chromosome"/>
</dbReference>
<dbReference type="InterPro" id="IPR018076">
    <property type="entry name" value="T2SS_GspF_dom"/>
</dbReference>
<keyword evidence="6 7" id="KW-0472">Membrane</keyword>
<keyword evidence="5 7" id="KW-1133">Transmembrane helix</keyword>
<accession>A0AAC9RQT2</accession>
<organism evidence="9 10">
    <name type="scientific">Staphylococcus lutrae</name>
    <dbReference type="NCBI Taxonomy" id="155085"/>
    <lineage>
        <taxon>Bacteria</taxon>
        <taxon>Bacillati</taxon>
        <taxon>Bacillota</taxon>
        <taxon>Bacilli</taxon>
        <taxon>Bacillales</taxon>
        <taxon>Staphylococcaceae</taxon>
        <taxon>Staphylococcus</taxon>
    </lineage>
</organism>
<dbReference type="RefSeq" id="WP_085235901.1">
    <property type="nucleotide sequence ID" value="NZ_CP020773.1"/>
</dbReference>
<evidence type="ECO:0000256" key="3">
    <source>
        <dbReference type="ARBA" id="ARBA00022475"/>
    </source>
</evidence>
<evidence type="ECO:0000313" key="10">
    <source>
        <dbReference type="Proteomes" id="UP000242864"/>
    </source>
</evidence>
<gene>
    <name evidence="9" type="ORF">B5P37_00045</name>
</gene>
<dbReference type="PANTHER" id="PTHR30012">
    <property type="entry name" value="GENERAL SECRETION PATHWAY PROTEIN"/>
    <property type="match status" value="1"/>
</dbReference>
<evidence type="ECO:0000256" key="4">
    <source>
        <dbReference type="ARBA" id="ARBA00022692"/>
    </source>
</evidence>
<evidence type="ECO:0000256" key="2">
    <source>
        <dbReference type="ARBA" id="ARBA00005745"/>
    </source>
</evidence>